<protein>
    <recommendedName>
        <fullName evidence="3">Spondin domain-containing protein</fullName>
    </recommendedName>
</protein>
<gene>
    <name evidence="1" type="ORF">V0U35_04485</name>
</gene>
<evidence type="ECO:0000313" key="2">
    <source>
        <dbReference type="Proteomes" id="UP001310692"/>
    </source>
</evidence>
<evidence type="ECO:0008006" key="3">
    <source>
        <dbReference type="Google" id="ProtNLM"/>
    </source>
</evidence>
<evidence type="ECO:0000313" key="1">
    <source>
        <dbReference type="EMBL" id="MEE2565928.1"/>
    </source>
</evidence>
<proteinExistence type="predicted"/>
<dbReference type="InterPro" id="IPR038714">
    <property type="entry name" value="YfeY-like_sf"/>
</dbReference>
<dbReference type="Gene3D" id="2.60.460.10">
    <property type="entry name" value="protein yfey like domain"/>
    <property type="match status" value="1"/>
</dbReference>
<dbReference type="EMBL" id="JAZDRO010000001">
    <property type="protein sequence ID" value="MEE2565928.1"/>
    <property type="molecule type" value="Genomic_DNA"/>
</dbReference>
<dbReference type="RefSeq" id="WP_330195457.1">
    <property type="nucleotide sequence ID" value="NZ_JAZDRO010000001.1"/>
</dbReference>
<keyword evidence="2" id="KW-1185">Reference proteome</keyword>
<organism evidence="1 2">
    <name type="scientific">Hyphobacterium marinum</name>
    <dbReference type="NCBI Taxonomy" id="3116574"/>
    <lineage>
        <taxon>Bacteria</taxon>
        <taxon>Pseudomonadati</taxon>
        <taxon>Pseudomonadota</taxon>
        <taxon>Alphaproteobacteria</taxon>
        <taxon>Maricaulales</taxon>
        <taxon>Maricaulaceae</taxon>
        <taxon>Hyphobacterium</taxon>
    </lineage>
</organism>
<dbReference type="Proteomes" id="UP001310692">
    <property type="component" value="Unassembled WGS sequence"/>
</dbReference>
<name>A0ABU7LWJ0_9PROT</name>
<dbReference type="PROSITE" id="PS51257">
    <property type="entry name" value="PROKAR_LIPOPROTEIN"/>
    <property type="match status" value="1"/>
</dbReference>
<sequence>MKPFPNHLLGALFLVVACAPAERGQDGEARASDPAGAGTSTLWTVSEDAIGPFRGDTPFDASTIASLAPGYEIDTATRSSEGLDYTVFLLRTANGSAPVAEVAEAFPPGTIGEVTLHAAGLVDNPRIDIGGRFADSGFSADDCLPGMEALSGLVVCTDPANPQLGYWFDPSPYAGPDGELPPAAVLEDATVTFLRWWKPVPG</sequence>
<accession>A0ABU7LWJ0</accession>
<reference evidence="1 2" key="1">
    <citation type="submission" date="2024-01" db="EMBL/GenBank/DDBJ databases">
        <title>Hyphobacterium bacterium isolated from marine sediment.</title>
        <authorList>
            <person name="Zhao S."/>
        </authorList>
    </citation>
    <scope>NUCLEOTIDE SEQUENCE [LARGE SCALE GENOMIC DNA]</scope>
    <source>
        <strain evidence="1 2">Y60-23</strain>
    </source>
</reference>
<comment type="caution">
    <text evidence="1">The sequence shown here is derived from an EMBL/GenBank/DDBJ whole genome shotgun (WGS) entry which is preliminary data.</text>
</comment>